<dbReference type="InterPro" id="IPR005018">
    <property type="entry name" value="DOMON_domain"/>
</dbReference>
<evidence type="ECO:0000313" key="3">
    <source>
        <dbReference type="EMBL" id="KAK3942610.1"/>
    </source>
</evidence>
<dbReference type="PANTHER" id="PTHR47797:SF5">
    <property type="entry name" value="CELLOBIOSE DEHYDROGENASE CYTOCHROME DOMAIN-CONTAINING PROTEIN"/>
    <property type="match status" value="1"/>
</dbReference>
<sequence length="214" mass="22710">MHLLRGAAGLAALLGLAPRQFAADSSAYVDKETGLTYASYTSDRGIIFRVAVPDTVPTSLVYDTVLQIVSPIAVGWAGLAWGGSMTYNPLAITWANGTHNVVITSRYAYGYYVPPVYPSSNYTVLKTGTHINATHWQITAKCTGCTKWGDDSTGVTTIDPKIQNTIAFAYSNTPVDTPADAGSSFGIHDSIGHPVFDLSVAENKNFTAAVAKLA</sequence>
<dbReference type="CDD" id="cd09630">
    <property type="entry name" value="CDH_like_cytochrome"/>
    <property type="match status" value="1"/>
</dbReference>
<proteinExistence type="predicted"/>
<dbReference type="SMART" id="SM00664">
    <property type="entry name" value="DoH"/>
    <property type="match status" value="1"/>
</dbReference>
<keyword evidence="4" id="KW-1185">Reference proteome</keyword>
<feature type="signal peptide" evidence="1">
    <location>
        <begin position="1"/>
        <end position="22"/>
    </location>
</feature>
<dbReference type="EMBL" id="MU853772">
    <property type="protein sequence ID" value="KAK3942610.1"/>
    <property type="molecule type" value="Genomic_DNA"/>
</dbReference>
<comment type="caution">
    <text evidence="3">The sequence shown here is derived from an EMBL/GenBank/DDBJ whole genome shotgun (WGS) entry which is preliminary data.</text>
</comment>
<feature type="domain" description="DOMON" evidence="2">
    <location>
        <begin position="76"/>
        <end position="171"/>
    </location>
</feature>
<reference evidence="4" key="1">
    <citation type="journal article" date="2023" name="Mol. Phylogenet. Evol.">
        <title>Genome-scale phylogeny and comparative genomics of the fungal order Sordariales.</title>
        <authorList>
            <person name="Hensen N."/>
            <person name="Bonometti L."/>
            <person name="Westerberg I."/>
            <person name="Brannstrom I.O."/>
            <person name="Guillou S."/>
            <person name="Cros-Aarteil S."/>
            <person name="Calhoun S."/>
            <person name="Haridas S."/>
            <person name="Kuo A."/>
            <person name="Mondo S."/>
            <person name="Pangilinan J."/>
            <person name="Riley R."/>
            <person name="LaButti K."/>
            <person name="Andreopoulos B."/>
            <person name="Lipzen A."/>
            <person name="Chen C."/>
            <person name="Yan M."/>
            <person name="Daum C."/>
            <person name="Ng V."/>
            <person name="Clum A."/>
            <person name="Steindorff A."/>
            <person name="Ohm R.A."/>
            <person name="Martin F."/>
            <person name="Silar P."/>
            <person name="Natvig D.O."/>
            <person name="Lalanne C."/>
            <person name="Gautier V."/>
            <person name="Ament-Velasquez S.L."/>
            <person name="Kruys A."/>
            <person name="Hutchinson M.I."/>
            <person name="Powell A.J."/>
            <person name="Barry K."/>
            <person name="Miller A.N."/>
            <person name="Grigoriev I.V."/>
            <person name="Debuchy R."/>
            <person name="Gladieux P."/>
            <person name="Hiltunen Thoren M."/>
            <person name="Johannesson H."/>
        </authorList>
    </citation>
    <scope>NUCLEOTIDE SEQUENCE [LARGE SCALE GENOMIC DNA]</scope>
    <source>
        <strain evidence="4">CBS 340.73</strain>
    </source>
</reference>
<feature type="chain" id="PRO_5042964120" description="DOMON domain-containing protein" evidence="1">
    <location>
        <begin position="23"/>
        <end position="214"/>
    </location>
</feature>
<keyword evidence="1" id="KW-0732">Signal</keyword>
<protein>
    <recommendedName>
        <fullName evidence="2">DOMON domain-containing protein</fullName>
    </recommendedName>
</protein>
<dbReference type="AlphaFoldDB" id="A0AAN6NBB3"/>
<dbReference type="InterPro" id="IPR015920">
    <property type="entry name" value="Cellobiose_DH-like_cyt"/>
</dbReference>
<name>A0AAN6NBB3_9PEZI</name>
<dbReference type="SUPFAM" id="SSF49344">
    <property type="entry name" value="CBD9-like"/>
    <property type="match status" value="1"/>
</dbReference>
<organism evidence="3 4">
    <name type="scientific">Diplogelasinospora grovesii</name>
    <dbReference type="NCBI Taxonomy" id="303347"/>
    <lineage>
        <taxon>Eukaryota</taxon>
        <taxon>Fungi</taxon>
        <taxon>Dikarya</taxon>
        <taxon>Ascomycota</taxon>
        <taxon>Pezizomycotina</taxon>
        <taxon>Sordariomycetes</taxon>
        <taxon>Sordariomycetidae</taxon>
        <taxon>Sordariales</taxon>
        <taxon>Diplogelasinosporaceae</taxon>
        <taxon>Diplogelasinospora</taxon>
    </lineage>
</organism>
<evidence type="ECO:0000313" key="4">
    <source>
        <dbReference type="Proteomes" id="UP001303473"/>
    </source>
</evidence>
<evidence type="ECO:0000259" key="2">
    <source>
        <dbReference type="SMART" id="SM00664"/>
    </source>
</evidence>
<gene>
    <name evidence="3" type="ORF">QBC46DRAFT_283506</name>
</gene>
<accession>A0AAN6NBB3</accession>
<dbReference type="Gene3D" id="2.60.40.1210">
    <property type="entry name" value="Cellobiose dehydrogenase, cytochrome domain"/>
    <property type="match status" value="1"/>
</dbReference>
<dbReference type="Pfam" id="PF16010">
    <property type="entry name" value="CDH-cyt"/>
    <property type="match status" value="1"/>
</dbReference>
<dbReference type="PANTHER" id="PTHR47797">
    <property type="entry name" value="DEHYDROGENASE, PUTATIVE (AFU_ORTHOLOGUE AFUA_8G05805)-RELATED"/>
    <property type="match status" value="1"/>
</dbReference>
<dbReference type="Proteomes" id="UP001303473">
    <property type="component" value="Unassembled WGS sequence"/>
</dbReference>
<evidence type="ECO:0000256" key="1">
    <source>
        <dbReference type="SAM" id="SignalP"/>
    </source>
</evidence>